<name>A0ABV2Z5Z6_9ACTN</name>
<evidence type="ECO:0000313" key="2">
    <source>
        <dbReference type="Proteomes" id="UP001550853"/>
    </source>
</evidence>
<reference evidence="1 2" key="1">
    <citation type="submission" date="2024-06" db="EMBL/GenBank/DDBJ databases">
        <title>The Natural Products Discovery Center: Release of the First 8490 Sequenced Strains for Exploring Actinobacteria Biosynthetic Diversity.</title>
        <authorList>
            <person name="Kalkreuter E."/>
            <person name="Kautsar S.A."/>
            <person name="Yang D."/>
            <person name="Bader C.D."/>
            <person name="Teijaro C.N."/>
            <person name="Fluegel L."/>
            <person name="Davis C.M."/>
            <person name="Simpson J.R."/>
            <person name="Lauterbach L."/>
            <person name="Steele A.D."/>
            <person name="Gui C."/>
            <person name="Meng S."/>
            <person name="Li G."/>
            <person name="Viehrig K."/>
            <person name="Ye F."/>
            <person name="Su P."/>
            <person name="Kiefer A.F."/>
            <person name="Nichols A."/>
            <person name="Cepeda A.J."/>
            <person name="Yan W."/>
            <person name="Fan B."/>
            <person name="Jiang Y."/>
            <person name="Adhikari A."/>
            <person name="Zheng C.-J."/>
            <person name="Schuster L."/>
            <person name="Cowan T.M."/>
            <person name="Smanski M.J."/>
            <person name="Chevrette M.G."/>
            <person name="De Carvalho L.P.S."/>
            <person name="Shen B."/>
        </authorList>
    </citation>
    <scope>NUCLEOTIDE SEQUENCE [LARGE SCALE GENOMIC DNA]</scope>
    <source>
        <strain evidence="1 2">NPDC033039</strain>
    </source>
</reference>
<keyword evidence="2" id="KW-1185">Reference proteome</keyword>
<comment type="caution">
    <text evidence="1">The sequence shown here is derived from an EMBL/GenBank/DDBJ whole genome shotgun (WGS) entry which is preliminary data.</text>
</comment>
<dbReference type="Proteomes" id="UP001550853">
    <property type="component" value="Unassembled WGS sequence"/>
</dbReference>
<gene>
    <name evidence="1" type="ORF">AB0E61_25475</name>
</gene>
<evidence type="ECO:0000313" key="1">
    <source>
        <dbReference type="EMBL" id="MEU3713435.1"/>
    </source>
</evidence>
<organism evidence="1 2">
    <name type="scientific">Streptomyces catenulae</name>
    <dbReference type="NCBI Taxonomy" id="66875"/>
    <lineage>
        <taxon>Bacteria</taxon>
        <taxon>Bacillati</taxon>
        <taxon>Actinomycetota</taxon>
        <taxon>Actinomycetes</taxon>
        <taxon>Kitasatosporales</taxon>
        <taxon>Streptomycetaceae</taxon>
        <taxon>Streptomyces</taxon>
    </lineage>
</organism>
<protein>
    <submittedName>
        <fullName evidence="1">Uncharacterized protein</fullName>
    </submittedName>
</protein>
<sequence>MAGPYGVAPNEVKGGIPTWAGGRETTVKVECETDGRFEMTAGGSPTETSDVKKGHNEFKRGFGGVTLSVKNLTSKNITVSTE</sequence>
<dbReference type="EMBL" id="JBEZVI010000025">
    <property type="protein sequence ID" value="MEU3713435.1"/>
    <property type="molecule type" value="Genomic_DNA"/>
</dbReference>
<proteinExistence type="predicted"/>
<dbReference type="RefSeq" id="WP_157847982.1">
    <property type="nucleotide sequence ID" value="NZ_JBEZVI010000025.1"/>
</dbReference>
<accession>A0ABV2Z5Z6</accession>